<proteinExistence type="predicted"/>
<feature type="non-terminal residue" evidence="6">
    <location>
        <position position="88"/>
    </location>
</feature>
<dbReference type="PANTHER" id="PTHR10270">
    <property type="entry name" value="SOX TRANSCRIPTION FACTOR"/>
    <property type="match status" value="1"/>
</dbReference>
<dbReference type="Proteomes" id="UP000800093">
    <property type="component" value="Unassembled WGS sequence"/>
</dbReference>
<reference evidence="7" key="1">
    <citation type="journal article" date="2020" name="Stud. Mycol.">
        <title>101 Dothideomycetes genomes: A test case for predicting lifestyles and emergence of pathogens.</title>
        <authorList>
            <person name="Haridas S."/>
            <person name="Albert R."/>
            <person name="Binder M."/>
            <person name="Bloem J."/>
            <person name="LaButti K."/>
            <person name="Salamov A."/>
            <person name="Andreopoulos B."/>
            <person name="Baker S."/>
            <person name="Barry K."/>
            <person name="Bills G."/>
            <person name="Bluhm B."/>
            <person name="Cannon C."/>
            <person name="Castanera R."/>
            <person name="Culley D."/>
            <person name="Daum C."/>
            <person name="Ezra D."/>
            <person name="Gonzalez J."/>
            <person name="Henrissat B."/>
            <person name="Kuo A."/>
            <person name="Liang C."/>
            <person name="Lipzen A."/>
            <person name="Lutzoni F."/>
            <person name="Magnuson J."/>
            <person name="Mondo S."/>
            <person name="Nolan M."/>
            <person name="Ohm R."/>
            <person name="Pangilinan J."/>
            <person name="Park H.-J."/>
            <person name="Ramirez L."/>
            <person name="Alfaro M."/>
            <person name="Sun H."/>
            <person name="Tritt A."/>
            <person name="Yoshinaga Y."/>
            <person name="Zwiers L.-H."/>
            <person name="Turgeon B."/>
            <person name="Goodwin S."/>
            <person name="Spatafora J."/>
            <person name="Crous P."/>
            <person name="Grigoriev I."/>
        </authorList>
    </citation>
    <scope>NUCLEOTIDE SEQUENCE [LARGE SCALE GENOMIC DNA]</scope>
    <source>
        <strain evidence="7">CBS 304.66</strain>
    </source>
</reference>
<feature type="region of interest" description="Disordered" evidence="4">
    <location>
        <begin position="66"/>
        <end position="88"/>
    </location>
</feature>
<evidence type="ECO:0000256" key="4">
    <source>
        <dbReference type="SAM" id="MobiDB-lite"/>
    </source>
</evidence>
<dbReference type="GO" id="GO:0005634">
    <property type="term" value="C:nucleus"/>
    <property type="evidence" value="ECO:0007669"/>
    <property type="project" value="UniProtKB-UniRule"/>
</dbReference>
<gene>
    <name evidence="6" type="ORF">CC78DRAFT_485010</name>
</gene>
<dbReference type="GO" id="GO:0030154">
    <property type="term" value="P:cell differentiation"/>
    <property type="evidence" value="ECO:0007669"/>
    <property type="project" value="TreeGrafter"/>
</dbReference>
<evidence type="ECO:0000256" key="3">
    <source>
        <dbReference type="PROSITE-ProRule" id="PRU00267"/>
    </source>
</evidence>
<keyword evidence="3" id="KW-0539">Nucleus</keyword>
<comment type="caution">
    <text evidence="6">The sequence shown here is derived from an EMBL/GenBank/DDBJ whole genome shotgun (WGS) entry which is preliminary data.</text>
</comment>
<dbReference type="SMART" id="SM00398">
    <property type="entry name" value="HMG"/>
    <property type="match status" value="1"/>
</dbReference>
<feature type="DNA-binding region" description="HMG box" evidence="3">
    <location>
        <begin position="2"/>
        <end position="65"/>
    </location>
</feature>
<keyword evidence="7" id="KW-1185">Reference proteome</keyword>
<dbReference type="EMBL" id="ML986578">
    <property type="protein sequence ID" value="KAF2271215.1"/>
    <property type="molecule type" value="Genomic_DNA"/>
</dbReference>
<dbReference type="Gene3D" id="1.10.30.10">
    <property type="entry name" value="High mobility group box domain"/>
    <property type="match status" value="1"/>
</dbReference>
<dbReference type="OrthoDB" id="6247875at2759"/>
<dbReference type="AlphaFoldDB" id="A0A9P4NDT9"/>
<dbReference type="GO" id="GO:0000122">
    <property type="term" value="P:negative regulation of transcription by RNA polymerase II"/>
    <property type="evidence" value="ECO:0007669"/>
    <property type="project" value="TreeGrafter"/>
</dbReference>
<evidence type="ECO:0000259" key="5">
    <source>
        <dbReference type="PROSITE" id="PS50118"/>
    </source>
</evidence>
<keyword evidence="1 3" id="KW-0238">DNA-binding</keyword>
<evidence type="ECO:0000313" key="7">
    <source>
        <dbReference type="Proteomes" id="UP000800093"/>
    </source>
</evidence>
<protein>
    <recommendedName>
        <fullName evidence="5">HMG box domain-containing protein</fullName>
    </recommendedName>
</protein>
<dbReference type="GO" id="GO:0001228">
    <property type="term" value="F:DNA-binding transcription activator activity, RNA polymerase II-specific"/>
    <property type="evidence" value="ECO:0007669"/>
    <property type="project" value="TreeGrafter"/>
</dbReference>
<keyword evidence="2" id="KW-0804">Transcription</keyword>
<evidence type="ECO:0000256" key="1">
    <source>
        <dbReference type="ARBA" id="ARBA00023125"/>
    </source>
</evidence>
<dbReference type="Pfam" id="PF00505">
    <property type="entry name" value="HMG_box"/>
    <property type="match status" value="1"/>
</dbReference>
<dbReference type="CDD" id="cd01389">
    <property type="entry name" value="HMG-box_ROX1-like"/>
    <property type="match status" value="1"/>
</dbReference>
<evidence type="ECO:0000313" key="6">
    <source>
        <dbReference type="EMBL" id="KAF2271215.1"/>
    </source>
</evidence>
<sequence>MPPRPMNCWMLYRDSMHKKLKAVNPDLTVQEICNWKQLPAAKKDEWRAEAKMAKEEHERLYPDYKYCPRKPGQKKKRQSRKAEAVAVA</sequence>
<dbReference type="SUPFAM" id="SSF47095">
    <property type="entry name" value="HMG-box"/>
    <property type="match status" value="1"/>
</dbReference>
<organism evidence="6 7">
    <name type="scientific">Lojkania enalia</name>
    <dbReference type="NCBI Taxonomy" id="147567"/>
    <lineage>
        <taxon>Eukaryota</taxon>
        <taxon>Fungi</taxon>
        <taxon>Dikarya</taxon>
        <taxon>Ascomycota</taxon>
        <taxon>Pezizomycotina</taxon>
        <taxon>Dothideomycetes</taxon>
        <taxon>Pleosporomycetidae</taxon>
        <taxon>Pleosporales</taxon>
        <taxon>Pleosporales incertae sedis</taxon>
        <taxon>Lojkania</taxon>
    </lineage>
</organism>
<feature type="domain" description="HMG box" evidence="5">
    <location>
        <begin position="2"/>
        <end position="65"/>
    </location>
</feature>
<dbReference type="InterPro" id="IPR050140">
    <property type="entry name" value="SRY-related_HMG-box_TF-like"/>
</dbReference>
<dbReference type="PANTHER" id="PTHR10270:SF161">
    <property type="entry name" value="SEX-DETERMINING REGION Y PROTEIN"/>
    <property type="match status" value="1"/>
</dbReference>
<dbReference type="InterPro" id="IPR009071">
    <property type="entry name" value="HMG_box_dom"/>
</dbReference>
<dbReference type="PROSITE" id="PS50118">
    <property type="entry name" value="HMG_BOX_2"/>
    <property type="match status" value="1"/>
</dbReference>
<dbReference type="InterPro" id="IPR036910">
    <property type="entry name" value="HMG_box_dom_sf"/>
</dbReference>
<evidence type="ECO:0000256" key="2">
    <source>
        <dbReference type="ARBA" id="ARBA00023163"/>
    </source>
</evidence>
<name>A0A9P4NDT9_9PLEO</name>
<feature type="compositionally biased region" description="Basic residues" evidence="4">
    <location>
        <begin position="67"/>
        <end position="79"/>
    </location>
</feature>
<dbReference type="GO" id="GO:0000978">
    <property type="term" value="F:RNA polymerase II cis-regulatory region sequence-specific DNA binding"/>
    <property type="evidence" value="ECO:0007669"/>
    <property type="project" value="TreeGrafter"/>
</dbReference>
<accession>A0A9P4NDT9</accession>